<sequence length="185" mass="20468">MASLITNPCIRLSPYCPLSKDFLPPNILLHTSNLIVLYQQFLGADGFIVLTWVERIERETVEIERGGENRRPFSTGRYNKCNEEYPACYKCQKSKHKYLGYNTLFKVQPGPIAIRLVPSIVPSQGYLVAIANPYGNQSQMLGPANSIPIMGYDPALSAGISSPGQATQKLKYTSAIDPVLESTIV</sequence>
<dbReference type="AlphaFoldDB" id="A0A2J6TGT9"/>
<dbReference type="STRING" id="1095630.A0A2J6TGT9"/>
<name>A0A2J6TGT9_9HELO</name>
<organism evidence="1 2">
    <name type="scientific">Hyaloscypha bicolor E</name>
    <dbReference type="NCBI Taxonomy" id="1095630"/>
    <lineage>
        <taxon>Eukaryota</taxon>
        <taxon>Fungi</taxon>
        <taxon>Dikarya</taxon>
        <taxon>Ascomycota</taxon>
        <taxon>Pezizomycotina</taxon>
        <taxon>Leotiomycetes</taxon>
        <taxon>Helotiales</taxon>
        <taxon>Hyaloscyphaceae</taxon>
        <taxon>Hyaloscypha</taxon>
        <taxon>Hyaloscypha bicolor</taxon>
    </lineage>
</organism>
<gene>
    <name evidence="1" type="ORF">K444DRAFT_627194</name>
</gene>
<dbReference type="InParanoid" id="A0A2J6TGT9"/>
<dbReference type="Proteomes" id="UP000235371">
    <property type="component" value="Unassembled WGS sequence"/>
</dbReference>
<evidence type="ECO:0000313" key="2">
    <source>
        <dbReference type="Proteomes" id="UP000235371"/>
    </source>
</evidence>
<protein>
    <submittedName>
        <fullName evidence="1">Uncharacterized protein</fullName>
    </submittedName>
</protein>
<reference evidence="1 2" key="1">
    <citation type="submission" date="2016-04" db="EMBL/GenBank/DDBJ databases">
        <title>A degradative enzymes factory behind the ericoid mycorrhizal symbiosis.</title>
        <authorList>
            <consortium name="DOE Joint Genome Institute"/>
            <person name="Martino E."/>
            <person name="Morin E."/>
            <person name="Grelet G."/>
            <person name="Kuo A."/>
            <person name="Kohler A."/>
            <person name="Daghino S."/>
            <person name="Barry K."/>
            <person name="Choi C."/>
            <person name="Cichocki N."/>
            <person name="Clum A."/>
            <person name="Copeland A."/>
            <person name="Hainaut M."/>
            <person name="Haridas S."/>
            <person name="Labutti K."/>
            <person name="Lindquist E."/>
            <person name="Lipzen A."/>
            <person name="Khouja H.-R."/>
            <person name="Murat C."/>
            <person name="Ohm R."/>
            <person name="Olson A."/>
            <person name="Spatafora J."/>
            <person name="Veneault-Fourrey C."/>
            <person name="Henrissat B."/>
            <person name="Grigoriev I."/>
            <person name="Martin F."/>
            <person name="Perotto S."/>
        </authorList>
    </citation>
    <scope>NUCLEOTIDE SEQUENCE [LARGE SCALE GENOMIC DNA]</scope>
    <source>
        <strain evidence="1 2">E</strain>
    </source>
</reference>
<evidence type="ECO:0000313" key="1">
    <source>
        <dbReference type="EMBL" id="PMD62230.1"/>
    </source>
</evidence>
<dbReference type="RefSeq" id="XP_024739134.1">
    <property type="nucleotide sequence ID" value="XM_024882769.1"/>
</dbReference>
<keyword evidence="2" id="KW-1185">Reference proteome</keyword>
<accession>A0A2J6TGT9</accession>
<dbReference type="EMBL" id="KZ613783">
    <property type="protein sequence ID" value="PMD62230.1"/>
    <property type="molecule type" value="Genomic_DNA"/>
</dbReference>
<dbReference type="OrthoDB" id="5375558at2759"/>
<proteinExistence type="predicted"/>
<dbReference type="GeneID" id="36590846"/>